<proteinExistence type="predicted"/>
<keyword evidence="5" id="KW-1185">Reference proteome</keyword>
<dbReference type="PANTHER" id="PTHR38043">
    <property type="entry name" value="PROTEIN HEMX"/>
    <property type="match status" value="1"/>
</dbReference>
<evidence type="ECO:0000256" key="1">
    <source>
        <dbReference type="SAM" id="Coils"/>
    </source>
</evidence>
<name>A0ABW2QG58_9BURK</name>
<protein>
    <submittedName>
        <fullName evidence="4">Uroporphyrinogen-III C-methyltransferase</fullName>
    </submittedName>
</protein>
<gene>
    <name evidence="4" type="ORF">ACFQPB_06020</name>
</gene>
<keyword evidence="3" id="KW-1133">Transmembrane helix</keyword>
<evidence type="ECO:0000256" key="2">
    <source>
        <dbReference type="SAM" id="MobiDB-lite"/>
    </source>
</evidence>
<dbReference type="Pfam" id="PF04375">
    <property type="entry name" value="HemX"/>
    <property type="match status" value="1"/>
</dbReference>
<evidence type="ECO:0000256" key="3">
    <source>
        <dbReference type="SAM" id="Phobius"/>
    </source>
</evidence>
<keyword evidence="1" id="KW-0175">Coiled coil</keyword>
<dbReference type="InterPro" id="IPR007470">
    <property type="entry name" value="HemX"/>
</dbReference>
<organism evidence="4 5">
    <name type="scientific">Hydrogenophaga atypica</name>
    <dbReference type="NCBI Taxonomy" id="249409"/>
    <lineage>
        <taxon>Bacteria</taxon>
        <taxon>Pseudomonadati</taxon>
        <taxon>Pseudomonadota</taxon>
        <taxon>Betaproteobacteria</taxon>
        <taxon>Burkholderiales</taxon>
        <taxon>Comamonadaceae</taxon>
        <taxon>Hydrogenophaga</taxon>
    </lineage>
</organism>
<feature type="coiled-coil region" evidence="1">
    <location>
        <begin position="70"/>
        <end position="97"/>
    </location>
</feature>
<keyword evidence="3" id="KW-0812">Transmembrane</keyword>
<evidence type="ECO:0000313" key="4">
    <source>
        <dbReference type="EMBL" id="MFC7408410.1"/>
    </source>
</evidence>
<dbReference type="RefSeq" id="WP_382220627.1">
    <property type="nucleotide sequence ID" value="NZ_JBHTCA010000003.1"/>
</dbReference>
<dbReference type="EMBL" id="JBHTCA010000003">
    <property type="protein sequence ID" value="MFC7408410.1"/>
    <property type="molecule type" value="Genomic_DNA"/>
</dbReference>
<reference evidence="5" key="1">
    <citation type="journal article" date="2019" name="Int. J. Syst. Evol. Microbiol.">
        <title>The Global Catalogue of Microorganisms (GCM) 10K type strain sequencing project: providing services to taxonomists for standard genome sequencing and annotation.</title>
        <authorList>
            <consortium name="The Broad Institute Genomics Platform"/>
            <consortium name="The Broad Institute Genome Sequencing Center for Infectious Disease"/>
            <person name="Wu L."/>
            <person name="Ma J."/>
        </authorList>
    </citation>
    <scope>NUCLEOTIDE SEQUENCE [LARGE SCALE GENOMIC DNA]</scope>
    <source>
        <strain evidence="5">CGMCC 1.12371</strain>
    </source>
</reference>
<accession>A0ABW2QG58</accession>
<comment type="caution">
    <text evidence="4">The sequence shown here is derived from an EMBL/GenBank/DDBJ whole genome shotgun (WGS) entry which is preliminary data.</text>
</comment>
<feature type="compositionally biased region" description="Polar residues" evidence="2">
    <location>
        <begin position="1"/>
        <end position="11"/>
    </location>
</feature>
<dbReference type="Proteomes" id="UP001596501">
    <property type="component" value="Unassembled WGS sequence"/>
</dbReference>
<sequence>MSAESPTSSPQVADERPPAPRASAGAGGALLMLTLVVALVALLMSGILWQKLEQTQKELARQSAESASDAKDARSVATETESQFQELQARLSVAEVRLSEVSLQRSQLEELMVSVSRSRDDHLVQELESTLKLAQQQAQLTGSAQLLISALQSADNRISRAVQPRLNPVQRAIARDIERIKGAALTDIPALANRLDELIKVVDELPMANAVGALGRPVPPAGAARREAADLPTEPAMDPGWWARVRHTAEVLWARVWADVREEASDLLRVTRIDQPEALLLAPEQAFMLRQNLKMQLLNARLALLARQIPQAQADVLTASAAVRRYFDEEAAPTRHVLKALAQVQSEMTSTDLPRPTETLAALATAAGGR</sequence>
<dbReference type="PANTHER" id="PTHR38043:SF1">
    <property type="entry name" value="PROTEIN HEMX"/>
    <property type="match status" value="1"/>
</dbReference>
<feature type="transmembrane region" description="Helical" evidence="3">
    <location>
        <begin position="26"/>
        <end position="49"/>
    </location>
</feature>
<keyword evidence="3" id="KW-0472">Membrane</keyword>
<evidence type="ECO:0000313" key="5">
    <source>
        <dbReference type="Proteomes" id="UP001596501"/>
    </source>
</evidence>
<feature type="region of interest" description="Disordered" evidence="2">
    <location>
        <begin position="1"/>
        <end position="23"/>
    </location>
</feature>